<dbReference type="HOGENOM" id="CLU_057669_2_1_9"/>
<dbReference type="PATRIC" id="fig|1158607.3.peg.251"/>
<sequence>MGKNVGGKVKLTSRQLFTLKTKERISDRFKAHYKEYTDAAYIIQSAVIVLVRNFFSEQDFSEVAKDLIRSLFLTSKDDLSSVRHLCVYFQTYFSPQEWELIVSRLFKNQQEFLTITQHTRSQIDTLGPVLHSKEQTADKKRILKASFEDVTGKLHNWSLGNVVRPLTTQDRKAALDILGEVTILQKEDGTRKFVRVVKMYFALDEREHDFNTRDQEDPFFEPRDNQEQATKQASSNETASSQASTTSTASRPNSKETDKTAELSAEKASPQKDGTTTGKTQAELAREIMGGRLSDHHKKYQTPDSLLNKPKPEKNSAIEKALRKNKKKKGKNRKRNKRK</sequence>
<feature type="compositionally biased region" description="Basic residues" evidence="1">
    <location>
        <begin position="323"/>
        <end position="339"/>
    </location>
</feature>
<name>R2QLZ3_9ENTE</name>
<accession>R2QLZ3</accession>
<reference evidence="2 3" key="1">
    <citation type="submission" date="2013-02" db="EMBL/GenBank/DDBJ databases">
        <title>The Genome Sequence of Enterococcus pallens BAA-351.</title>
        <authorList>
            <consortium name="The Broad Institute Genome Sequencing Platform"/>
            <consortium name="The Broad Institute Genome Sequencing Center for Infectious Disease"/>
            <person name="Earl A.M."/>
            <person name="Gilmore M.S."/>
            <person name="Lebreton F."/>
            <person name="Walker B."/>
            <person name="Young S.K."/>
            <person name="Zeng Q."/>
            <person name="Gargeya S."/>
            <person name="Fitzgerald M."/>
            <person name="Haas B."/>
            <person name="Abouelleil A."/>
            <person name="Alvarado L."/>
            <person name="Arachchi H.M."/>
            <person name="Berlin A.M."/>
            <person name="Chapman S.B."/>
            <person name="Dewar J."/>
            <person name="Goldberg J."/>
            <person name="Griggs A."/>
            <person name="Gujja S."/>
            <person name="Hansen M."/>
            <person name="Howarth C."/>
            <person name="Imamovic A."/>
            <person name="Larimer J."/>
            <person name="McCowan C."/>
            <person name="Murphy C."/>
            <person name="Neiman D."/>
            <person name="Pearson M."/>
            <person name="Priest M."/>
            <person name="Roberts A."/>
            <person name="Saif S."/>
            <person name="Shea T."/>
            <person name="Sisk P."/>
            <person name="Sykes S."/>
            <person name="Wortman J."/>
            <person name="Nusbaum C."/>
            <person name="Birren B."/>
        </authorList>
    </citation>
    <scope>NUCLEOTIDE SEQUENCE [LARGE SCALE GENOMIC DNA]</scope>
    <source>
        <strain evidence="2 3">ATCC BAA-351</strain>
    </source>
</reference>
<dbReference type="STRING" id="160454.RV10_GL004772"/>
<dbReference type="EMBL" id="AJAQ01000001">
    <property type="protein sequence ID" value="EOH97582.1"/>
    <property type="molecule type" value="Genomic_DNA"/>
</dbReference>
<organism evidence="2 3">
    <name type="scientific">Enterococcus pallens ATCC BAA-351</name>
    <dbReference type="NCBI Taxonomy" id="1158607"/>
    <lineage>
        <taxon>Bacteria</taxon>
        <taxon>Bacillati</taxon>
        <taxon>Bacillota</taxon>
        <taxon>Bacilli</taxon>
        <taxon>Lactobacillales</taxon>
        <taxon>Enterococcaceae</taxon>
        <taxon>Enterococcus</taxon>
    </lineage>
</organism>
<feature type="region of interest" description="Disordered" evidence="1">
    <location>
        <begin position="211"/>
        <end position="339"/>
    </location>
</feature>
<proteinExistence type="predicted"/>
<evidence type="ECO:0000256" key="1">
    <source>
        <dbReference type="SAM" id="MobiDB-lite"/>
    </source>
</evidence>
<feature type="compositionally biased region" description="Basic and acidic residues" evidence="1">
    <location>
        <begin position="310"/>
        <end position="322"/>
    </location>
</feature>
<feature type="compositionally biased region" description="Low complexity" evidence="1">
    <location>
        <begin position="233"/>
        <end position="250"/>
    </location>
</feature>
<feature type="compositionally biased region" description="Basic and acidic residues" evidence="1">
    <location>
        <begin position="253"/>
        <end position="265"/>
    </location>
</feature>
<dbReference type="Proteomes" id="UP000013782">
    <property type="component" value="Unassembled WGS sequence"/>
</dbReference>
<protein>
    <submittedName>
        <fullName evidence="2">Uncharacterized protein</fullName>
    </submittedName>
</protein>
<evidence type="ECO:0000313" key="3">
    <source>
        <dbReference type="Proteomes" id="UP000013782"/>
    </source>
</evidence>
<dbReference type="AlphaFoldDB" id="R2QLZ3"/>
<feature type="compositionally biased region" description="Basic and acidic residues" evidence="1">
    <location>
        <begin position="211"/>
        <end position="226"/>
    </location>
</feature>
<gene>
    <name evidence="2" type="ORF">UAU_00250</name>
</gene>
<comment type="caution">
    <text evidence="2">The sequence shown here is derived from an EMBL/GenBank/DDBJ whole genome shotgun (WGS) entry which is preliminary data.</text>
</comment>
<keyword evidence="3" id="KW-1185">Reference proteome</keyword>
<dbReference type="RefSeq" id="WP_010755315.1">
    <property type="nucleotide sequence ID" value="NZ_ASWD01000002.1"/>
</dbReference>
<evidence type="ECO:0000313" key="2">
    <source>
        <dbReference type="EMBL" id="EOH97582.1"/>
    </source>
</evidence>
<dbReference type="OrthoDB" id="2195232at2"/>